<gene>
    <name evidence="1" type="ORF">KIW84_034772</name>
</gene>
<reference evidence="1 2" key="1">
    <citation type="journal article" date="2022" name="Nat. Genet.">
        <title>Improved pea reference genome and pan-genome highlight genomic features and evolutionary characteristics.</title>
        <authorList>
            <person name="Yang T."/>
            <person name="Liu R."/>
            <person name="Luo Y."/>
            <person name="Hu S."/>
            <person name="Wang D."/>
            <person name="Wang C."/>
            <person name="Pandey M.K."/>
            <person name="Ge S."/>
            <person name="Xu Q."/>
            <person name="Li N."/>
            <person name="Li G."/>
            <person name="Huang Y."/>
            <person name="Saxena R.K."/>
            <person name="Ji Y."/>
            <person name="Li M."/>
            <person name="Yan X."/>
            <person name="He Y."/>
            <person name="Liu Y."/>
            <person name="Wang X."/>
            <person name="Xiang C."/>
            <person name="Varshney R.K."/>
            <person name="Ding H."/>
            <person name="Gao S."/>
            <person name="Zong X."/>
        </authorList>
    </citation>
    <scope>NUCLEOTIDE SEQUENCE [LARGE SCALE GENOMIC DNA]</scope>
    <source>
        <strain evidence="1 2">cv. Zhongwan 6</strain>
    </source>
</reference>
<comment type="caution">
    <text evidence="1">The sequence shown here is derived from an EMBL/GenBank/DDBJ whole genome shotgun (WGS) entry which is preliminary data.</text>
</comment>
<dbReference type="Proteomes" id="UP001058974">
    <property type="component" value="Chromosome 3"/>
</dbReference>
<accession>A0A9D4XZA9</accession>
<dbReference type="AlphaFoldDB" id="A0A9D4XZA9"/>
<dbReference type="Gramene" id="Psat03G0477200-T1">
    <property type="protein sequence ID" value="KAI5430318.1"/>
    <property type="gene ID" value="KIW84_034772"/>
</dbReference>
<dbReference type="EMBL" id="JAMSHJ010000003">
    <property type="protein sequence ID" value="KAI5430318.1"/>
    <property type="molecule type" value="Genomic_DNA"/>
</dbReference>
<proteinExistence type="predicted"/>
<protein>
    <submittedName>
        <fullName evidence="1">Uncharacterized protein</fullName>
    </submittedName>
</protein>
<organism evidence="1 2">
    <name type="scientific">Pisum sativum</name>
    <name type="common">Garden pea</name>
    <name type="synonym">Lathyrus oleraceus</name>
    <dbReference type="NCBI Taxonomy" id="3888"/>
    <lineage>
        <taxon>Eukaryota</taxon>
        <taxon>Viridiplantae</taxon>
        <taxon>Streptophyta</taxon>
        <taxon>Embryophyta</taxon>
        <taxon>Tracheophyta</taxon>
        <taxon>Spermatophyta</taxon>
        <taxon>Magnoliopsida</taxon>
        <taxon>eudicotyledons</taxon>
        <taxon>Gunneridae</taxon>
        <taxon>Pentapetalae</taxon>
        <taxon>rosids</taxon>
        <taxon>fabids</taxon>
        <taxon>Fabales</taxon>
        <taxon>Fabaceae</taxon>
        <taxon>Papilionoideae</taxon>
        <taxon>50 kb inversion clade</taxon>
        <taxon>NPAAA clade</taxon>
        <taxon>Hologalegina</taxon>
        <taxon>IRL clade</taxon>
        <taxon>Fabeae</taxon>
        <taxon>Lathyrus</taxon>
    </lineage>
</organism>
<keyword evidence="2" id="KW-1185">Reference proteome</keyword>
<evidence type="ECO:0000313" key="2">
    <source>
        <dbReference type="Proteomes" id="UP001058974"/>
    </source>
</evidence>
<sequence>MEDFELSEDIVTGKAVSKFCAKFLHQQVLRHEAYLAGDIATSLQKFFLRPGPSSFTDLILRTNENIASSELVKEALESSESDVVVKLNPDKDESLKTKH</sequence>
<evidence type="ECO:0000313" key="1">
    <source>
        <dbReference type="EMBL" id="KAI5430318.1"/>
    </source>
</evidence>
<name>A0A9D4XZA9_PEA</name>